<protein>
    <submittedName>
        <fullName evidence="1">Uncharacterized protein</fullName>
    </submittedName>
</protein>
<gene>
    <name evidence="1" type="ORF">V3391_07685</name>
</gene>
<keyword evidence="2" id="KW-1185">Reference proteome</keyword>
<reference evidence="1 2" key="1">
    <citation type="submission" date="2024-01" db="EMBL/GenBank/DDBJ databases">
        <title>Novel species of the genus Luteimonas isolated from rivers.</title>
        <authorList>
            <person name="Lu H."/>
        </authorList>
    </citation>
    <scope>NUCLEOTIDE SEQUENCE [LARGE SCALE GENOMIC DNA]</scope>
    <source>
        <strain evidence="1 2">SMYT11W</strain>
    </source>
</reference>
<accession>A0ABU7WDQ3</accession>
<evidence type="ECO:0000313" key="1">
    <source>
        <dbReference type="EMBL" id="MEF3082095.1"/>
    </source>
</evidence>
<proteinExistence type="predicted"/>
<sequence>MKSNFPTLDVVRPMPIPQALQRDRWRGGLGRSVALASFTTLAVALDEWHPASLEKRILKRAGSIQAPRRVVERLRSGKAAFTHVLRGFQEALPEVPLIFWAHHPIFQLLNTRKNEGEYQLAVLHALNTLDGSIRKHLWMQDQTSLDAGSTDVSTARIPDLSNLRSALQDRSGAEGMRQIDWLTLALVTFLEAERSRDKALAQEAAFVTNAAFDEACLRNLPLLAGWRELAAALDARVWQPAKLEGIFNNAGTRLPAILGLWMEHSPTAYPQELLKLAALDPPQPARIWRAQAAAECEAESGTGDQERN</sequence>
<dbReference type="RefSeq" id="WP_332077853.1">
    <property type="nucleotide sequence ID" value="NZ_JAZHBM010000002.1"/>
</dbReference>
<evidence type="ECO:0000313" key="2">
    <source>
        <dbReference type="Proteomes" id="UP001358324"/>
    </source>
</evidence>
<name>A0ABU7WDQ3_9GAMM</name>
<dbReference type="Proteomes" id="UP001358324">
    <property type="component" value="Unassembled WGS sequence"/>
</dbReference>
<comment type="caution">
    <text evidence="1">The sequence shown here is derived from an EMBL/GenBank/DDBJ whole genome shotgun (WGS) entry which is preliminary data.</text>
</comment>
<organism evidence="1 2">
    <name type="scientific">Luteimonas flava</name>
    <dbReference type="NCBI Taxonomy" id="3115822"/>
    <lineage>
        <taxon>Bacteria</taxon>
        <taxon>Pseudomonadati</taxon>
        <taxon>Pseudomonadota</taxon>
        <taxon>Gammaproteobacteria</taxon>
        <taxon>Lysobacterales</taxon>
        <taxon>Lysobacteraceae</taxon>
        <taxon>Luteimonas</taxon>
    </lineage>
</organism>
<dbReference type="EMBL" id="JAZHBM010000002">
    <property type="protein sequence ID" value="MEF3082095.1"/>
    <property type="molecule type" value="Genomic_DNA"/>
</dbReference>